<protein>
    <submittedName>
        <fullName evidence="2">Uncharacterized protein</fullName>
    </submittedName>
</protein>
<evidence type="ECO:0000313" key="2">
    <source>
        <dbReference type="EMBL" id="TGZ78565.1"/>
    </source>
</evidence>
<keyword evidence="3" id="KW-1185">Reference proteome</keyword>
<feature type="chain" id="PRO_5020770383" evidence="1">
    <location>
        <begin position="18"/>
        <end position="277"/>
    </location>
</feature>
<feature type="signal peptide" evidence="1">
    <location>
        <begin position="1"/>
        <end position="17"/>
    </location>
</feature>
<gene>
    <name evidence="2" type="ORF">EX30DRAFT_350955</name>
</gene>
<sequence>MGLSCAVVCMWGPFCVSRFVFRITDSCLVSWAHGLGEKKIGVIGETRVRRVARGGGGATSRGYGDDGVSYGGYGDWRVGYAGTRTRSHGRWGEEGGYLGRGAALEVAWTVVLLRLLRRRKEDENEKRSWALGISFYRDGTGLRRCYCCAGLLHYHLGPYWTLDVGLSWARGLTTATTTTTTSTLLFRLYRIENTRLNCAGLEATNLTSTSTSNSRGSTLVPDYHSTATEIQTFDGTSIRSDTLSCRNLNGSTFSRRSGELGVWHSLSKFLQFRTFLS</sequence>
<evidence type="ECO:0000313" key="3">
    <source>
        <dbReference type="Proteomes" id="UP000298138"/>
    </source>
</evidence>
<dbReference type="InParanoid" id="A0A4S2MNI6"/>
<proteinExistence type="predicted"/>
<dbReference type="AlphaFoldDB" id="A0A4S2MNI6"/>
<reference evidence="2 3" key="1">
    <citation type="submission" date="2019-04" db="EMBL/GenBank/DDBJ databases">
        <title>Comparative genomics and transcriptomics to analyze fruiting body development in filamentous ascomycetes.</title>
        <authorList>
            <consortium name="DOE Joint Genome Institute"/>
            <person name="Lutkenhaus R."/>
            <person name="Traeger S."/>
            <person name="Breuer J."/>
            <person name="Kuo A."/>
            <person name="Lipzen A."/>
            <person name="Pangilinan J."/>
            <person name="Dilworth D."/>
            <person name="Sandor L."/>
            <person name="Poggeler S."/>
            <person name="Barry K."/>
            <person name="Grigoriev I.V."/>
            <person name="Nowrousian M."/>
        </authorList>
    </citation>
    <scope>NUCLEOTIDE SEQUENCE [LARGE SCALE GENOMIC DNA]</scope>
    <source>
        <strain evidence="2 3">CBS 389.68</strain>
    </source>
</reference>
<dbReference type="Proteomes" id="UP000298138">
    <property type="component" value="Unassembled WGS sequence"/>
</dbReference>
<keyword evidence="1" id="KW-0732">Signal</keyword>
<evidence type="ECO:0000256" key="1">
    <source>
        <dbReference type="SAM" id="SignalP"/>
    </source>
</evidence>
<name>A0A4S2MNI6_9PEZI</name>
<accession>A0A4S2MNI6</accession>
<organism evidence="2 3">
    <name type="scientific">Ascodesmis nigricans</name>
    <dbReference type="NCBI Taxonomy" id="341454"/>
    <lineage>
        <taxon>Eukaryota</taxon>
        <taxon>Fungi</taxon>
        <taxon>Dikarya</taxon>
        <taxon>Ascomycota</taxon>
        <taxon>Pezizomycotina</taxon>
        <taxon>Pezizomycetes</taxon>
        <taxon>Pezizales</taxon>
        <taxon>Ascodesmidaceae</taxon>
        <taxon>Ascodesmis</taxon>
    </lineage>
</organism>
<dbReference type="EMBL" id="ML220140">
    <property type="protein sequence ID" value="TGZ78565.1"/>
    <property type="molecule type" value="Genomic_DNA"/>
</dbReference>